<comment type="caution">
    <text evidence="2">The sequence shown here is derived from an EMBL/GenBank/DDBJ whole genome shotgun (WGS) entry which is preliminary data.</text>
</comment>
<evidence type="ECO:0000313" key="2">
    <source>
        <dbReference type="EMBL" id="MFC5407429.1"/>
    </source>
</evidence>
<keyword evidence="1" id="KW-1133">Transmembrane helix</keyword>
<protein>
    <submittedName>
        <fullName evidence="2">DUF1761 domain-containing protein</fullName>
    </submittedName>
</protein>
<reference evidence="3" key="1">
    <citation type="journal article" date="2019" name="Int. J. Syst. Evol. Microbiol.">
        <title>The Global Catalogue of Microorganisms (GCM) 10K type strain sequencing project: providing services to taxonomists for standard genome sequencing and annotation.</title>
        <authorList>
            <consortium name="The Broad Institute Genomics Platform"/>
            <consortium name="The Broad Institute Genome Sequencing Center for Infectious Disease"/>
            <person name="Wu L."/>
            <person name="Ma J."/>
        </authorList>
    </citation>
    <scope>NUCLEOTIDE SEQUENCE [LARGE SCALE GENOMIC DNA]</scope>
    <source>
        <strain evidence="3">CGMCC 1.18575</strain>
    </source>
</reference>
<evidence type="ECO:0000313" key="3">
    <source>
        <dbReference type="Proteomes" id="UP001596113"/>
    </source>
</evidence>
<feature type="transmembrane region" description="Helical" evidence="1">
    <location>
        <begin position="12"/>
        <end position="32"/>
    </location>
</feature>
<dbReference type="InterPro" id="IPR013879">
    <property type="entry name" value="DUF1761"/>
</dbReference>
<feature type="transmembrane region" description="Helical" evidence="1">
    <location>
        <begin position="79"/>
        <end position="99"/>
    </location>
</feature>
<sequence length="133" mass="14113">MVHLADINYWAVLAATVMTMVLGFLWYSPVLFAKPWMKEIGLKAENMSGGGAATYVLTALTAIIGTWVLAALLTLTDGTVGSGVCVGLLVGVAITVKIGMNYLFEGRSLKLFLITVSYHLVTFVLAGLILGAM</sequence>
<keyword evidence="3" id="KW-1185">Reference proteome</keyword>
<accession>A0ABW0I290</accession>
<evidence type="ECO:0000256" key="1">
    <source>
        <dbReference type="SAM" id="Phobius"/>
    </source>
</evidence>
<feature type="transmembrane region" description="Helical" evidence="1">
    <location>
        <begin position="111"/>
        <end position="132"/>
    </location>
</feature>
<keyword evidence="1" id="KW-0812">Transmembrane</keyword>
<dbReference type="Proteomes" id="UP001596113">
    <property type="component" value="Unassembled WGS sequence"/>
</dbReference>
<proteinExistence type="predicted"/>
<name>A0ABW0I290_9BACL</name>
<dbReference type="RefSeq" id="WP_378140082.1">
    <property type="nucleotide sequence ID" value="NZ_JBHSMI010000067.1"/>
</dbReference>
<gene>
    <name evidence="2" type="ORF">ACFPOF_32260</name>
</gene>
<feature type="transmembrane region" description="Helical" evidence="1">
    <location>
        <begin position="52"/>
        <end position="73"/>
    </location>
</feature>
<dbReference type="EMBL" id="JBHSMI010000067">
    <property type="protein sequence ID" value="MFC5407429.1"/>
    <property type="molecule type" value="Genomic_DNA"/>
</dbReference>
<keyword evidence="1" id="KW-0472">Membrane</keyword>
<dbReference type="Pfam" id="PF08570">
    <property type="entry name" value="DUF1761"/>
    <property type="match status" value="1"/>
</dbReference>
<organism evidence="2 3">
    <name type="scientific">Cohnella soli</name>
    <dbReference type="NCBI Taxonomy" id="425005"/>
    <lineage>
        <taxon>Bacteria</taxon>
        <taxon>Bacillati</taxon>
        <taxon>Bacillota</taxon>
        <taxon>Bacilli</taxon>
        <taxon>Bacillales</taxon>
        <taxon>Paenibacillaceae</taxon>
        <taxon>Cohnella</taxon>
    </lineage>
</organism>